<feature type="compositionally biased region" description="Polar residues" evidence="9">
    <location>
        <begin position="622"/>
        <end position="642"/>
    </location>
</feature>
<evidence type="ECO:0000256" key="2">
    <source>
        <dbReference type="ARBA" id="ARBA00022723"/>
    </source>
</evidence>
<accession>A0A553N885</accession>
<sequence length="726" mass="83456">MIPQTRTETRAISNIISIMHQPTPAPRTNRGSRLTLLTSQVQNLKKSEDNHEADQTGVVKRKPLIWANDADFNLTALIDSVEKDIQRLENMESQSLKRREANQMHPHPSIGPLESHREFPLTEEILSLPGYKPKLGPMKSPLPKRFSEITNTSTPVMGNPCFKSLPFSDQDDLGSIPPVLPPKQSRRPPLPDFQKCPRSKAKEALQSTDLNLLHQRLLPKHNCVTNILYSRRLPSPPIFRRNAQNETIVVSPRSKDDLATIELASHLTNHQDSRKLFCPLCTQTFGYTFGLECHLLSIHFKELQDFKRRGYSFPSLQKCPECKAQFLKINTVIRHLVYHHPDYVTSQLLNLPALCTDLDESNKMDQTRYVHCRFCKQQFLRRHQKLLMMHLEQKHVQDLESILVPTLVKGADEDKPVEVRLMMASPSRGTKVIPDRPFARDHHFIRPSTETNDPPPPRRSLRFSIPETQNHHYYDIIEDSQFDRSKGNEAFARDDLKKRERSSEEELSGEYDSCPLSMATMNKMKQVKKRLKRIDNRNTEKRRSQELQDLLKLQNENSPPCEIAVLSRQTSYHKHRTQAPGPHPISEPTIPTPANIRARKSFRRSGDYRPPPKLVNALAETYKSNPQPDPFNSDQSTNSLRSATDMGGTFPKSLSNIRKKLYKCNLCEVAFIENAFLLTHLKNKHRSTMSKALRPQYSCAACPAKFFKNSFLVKHVESHQFELMPP</sequence>
<reference evidence="11 12" key="1">
    <citation type="journal article" date="2018" name="Nat. Ecol. Evol.">
        <title>Genomic signatures of mitonuclear coevolution across populations of Tigriopus californicus.</title>
        <authorList>
            <person name="Barreto F.S."/>
            <person name="Watson E.T."/>
            <person name="Lima T.G."/>
            <person name="Willett C.S."/>
            <person name="Edmands S."/>
            <person name="Li W."/>
            <person name="Burton R.S."/>
        </authorList>
    </citation>
    <scope>NUCLEOTIDE SEQUENCE [LARGE SCALE GENOMIC DNA]</scope>
    <source>
        <strain evidence="11 12">San Diego</strain>
    </source>
</reference>
<evidence type="ECO:0000256" key="7">
    <source>
        <dbReference type="PROSITE-ProRule" id="PRU00042"/>
    </source>
</evidence>
<evidence type="ECO:0000256" key="6">
    <source>
        <dbReference type="ARBA" id="ARBA00023242"/>
    </source>
</evidence>
<dbReference type="GO" id="GO:0008270">
    <property type="term" value="F:zinc ion binding"/>
    <property type="evidence" value="ECO:0007669"/>
    <property type="project" value="UniProtKB-KW"/>
</dbReference>
<feature type="region of interest" description="Disordered" evidence="9">
    <location>
        <begin position="430"/>
        <end position="463"/>
    </location>
</feature>
<evidence type="ECO:0000313" key="11">
    <source>
        <dbReference type="EMBL" id="TRY61654.1"/>
    </source>
</evidence>
<dbReference type="AlphaFoldDB" id="A0A553N885"/>
<proteinExistence type="predicted"/>
<dbReference type="PROSITE" id="PS00028">
    <property type="entry name" value="ZINC_FINGER_C2H2_1"/>
    <property type="match status" value="3"/>
</dbReference>
<feature type="region of interest" description="Disordered" evidence="9">
    <location>
        <begin position="485"/>
        <end position="510"/>
    </location>
</feature>
<dbReference type="PROSITE" id="PS50157">
    <property type="entry name" value="ZINC_FINGER_C2H2_2"/>
    <property type="match status" value="2"/>
</dbReference>
<evidence type="ECO:0000256" key="1">
    <source>
        <dbReference type="ARBA" id="ARBA00004123"/>
    </source>
</evidence>
<evidence type="ECO:0000256" key="9">
    <source>
        <dbReference type="SAM" id="MobiDB-lite"/>
    </source>
</evidence>
<evidence type="ECO:0000313" key="12">
    <source>
        <dbReference type="Proteomes" id="UP000318571"/>
    </source>
</evidence>
<dbReference type="PANTHER" id="PTHR16515">
    <property type="entry name" value="PR DOMAIN ZINC FINGER PROTEIN"/>
    <property type="match status" value="1"/>
</dbReference>
<feature type="region of interest" description="Disordered" evidence="9">
    <location>
        <begin position="622"/>
        <end position="645"/>
    </location>
</feature>
<dbReference type="Gene3D" id="3.30.160.60">
    <property type="entry name" value="Classic Zinc Finger"/>
    <property type="match status" value="1"/>
</dbReference>
<keyword evidence="4 7" id="KW-0863">Zinc-finger</keyword>
<protein>
    <recommendedName>
        <fullName evidence="10">C2H2-type domain-containing protein</fullName>
    </recommendedName>
</protein>
<organism evidence="11 12">
    <name type="scientific">Tigriopus californicus</name>
    <name type="common">Marine copepod</name>
    <dbReference type="NCBI Taxonomy" id="6832"/>
    <lineage>
        <taxon>Eukaryota</taxon>
        <taxon>Metazoa</taxon>
        <taxon>Ecdysozoa</taxon>
        <taxon>Arthropoda</taxon>
        <taxon>Crustacea</taxon>
        <taxon>Multicrustacea</taxon>
        <taxon>Hexanauplia</taxon>
        <taxon>Copepoda</taxon>
        <taxon>Harpacticoida</taxon>
        <taxon>Harpacticidae</taxon>
        <taxon>Tigriopus</taxon>
    </lineage>
</organism>
<dbReference type="SUPFAM" id="SSF57667">
    <property type="entry name" value="beta-beta-alpha zinc fingers"/>
    <property type="match status" value="1"/>
</dbReference>
<feature type="compositionally biased region" description="Basic and acidic residues" evidence="9">
    <location>
        <begin position="433"/>
        <end position="444"/>
    </location>
</feature>
<evidence type="ECO:0000256" key="4">
    <source>
        <dbReference type="ARBA" id="ARBA00022771"/>
    </source>
</evidence>
<feature type="region of interest" description="Disordered" evidence="9">
    <location>
        <begin position="95"/>
        <end position="115"/>
    </location>
</feature>
<dbReference type="OrthoDB" id="6382784at2759"/>
<dbReference type="InterPro" id="IPR050331">
    <property type="entry name" value="Zinc_finger"/>
</dbReference>
<feature type="domain" description="C2H2-type" evidence="10">
    <location>
        <begin position="697"/>
        <end position="724"/>
    </location>
</feature>
<dbReference type="SMART" id="SM00355">
    <property type="entry name" value="ZnF_C2H2"/>
    <property type="match status" value="4"/>
</dbReference>
<dbReference type="InterPro" id="IPR036236">
    <property type="entry name" value="Znf_C2H2_sf"/>
</dbReference>
<keyword evidence="8" id="KW-0175">Coiled coil</keyword>
<feature type="region of interest" description="Disordered" evidence="9">
    <location>
        <begin position="573"/>
        <end position="594"/>
    </location>
</feature>
<keyword evidence="12" id="KW-1185">Reference proteome</keyword>
<keyword evidence="3" id="KW-0677">Repeat</keyword>
<comment type="subcellular location">
    <subcellularLocation>
        <location evidence="1">Nucleus</location>
    </subcellularLocation>
</comment>
<dbReference type="GO" id="GO:0010468">
    <property type="term" value="P:regulation of gene expression"/>
    <property type="evidence" value="ECO:0007669"/>
    <property type="project" value="TreeGrafter"/>
</dbReference>
<feature type="domain" description="C2H2-type" evidence="10">
    <location>
        <begin position="662"/>
        <end position="690"/>
    </location>
</feature>
<feature type="coiled-coil region" evidence="8">
    <location>
        <begin position="524"/>
        <end position="556"/>
    </location>
</feature>
<gene>
    <name evidence="11" type="ORF">TCAL_12950</name>
</gene>
<comment type="caution">
    <text evidence="11">The sequence shown here is derived from an EMBL/GenBank/DDBJ whole genome shotgun (WGS) entry which is preliminary data.</text>
</comment>
<keyword evidence="6" id="KW-0539">Nucleus</keyword>
<dbReference type="InterPro" id="IPR013087">
    <property type="entry name" value="Znf_C2H2_type"/>
</dbReference>
<name>A0A553N885_TIGCA</name>
<keyword evidence="5" id="KW-0862">Zinc</keyword>
<evidence type="ECO:0000259" key="10">
    <source>
        <dbReference type="PROSITE" id="PS50157"/>
    </source>
</evidence>
<dbReference type="Proteomes" id="UP000318571">
    <property type="component" value="Chromosome 8"/>
</dbReference>
<feature type="compositionally biased region" description="Basic and acidic residues" evidence="9">
    <location>
        <begin position="485"/>
        <end position="504"/>
    </location>
</feature>
<dbReference type="EMBL" id="VCGU01000459">
    <property type="protein sequence ID" value="TRY61654.1"/>
    <property type="molecule type" value="Genomic_DNA"/>
</dbReference>
<keyword evidence="2" id="KW-0479">Metal-binding</keyword>
<evidence type="ECO:0000256" key="8">
    <source>
        <dbReference type="SAM" id="Coils"/>
    </source>
</evidence>
<evidence type="ECO:0000256" key="3">
    <source>
        <dbReference type="ARBA" id="ARBA00022737"/>
    </source>
</evidence>
<dbReference type="GO" id="GO:0005634">
    <property type="term" value="C:nucleus"/>
    <property type="evidence" value="ECO:0007669"/>
    <property type="project" value="UniProtKB-SubCell"/>
</dbReference>
<evidence type="ECO:0000256" key="5">
    <source>
        <dbReference type="ARBA" id="ARBA00022833"/>
    </source>
</evidence>
<dbReference type="PANTHER" id="PTHR16515:SF49">
    <property type="entry name" value="GASTRULA ZINC FINGER PROTEIN XLCGF49.1-LIKE-RELATED"/>
    <property type="match status" value="1"/>
</dbReference>